<protein>
    <recommendedName>
        <fullName evidence="3">Cytochrome c domain-containing protein</fullName>
    </recommendedName>
</protein>
<name>A0ABV6L034_9SPHI</name>
<dbReference type="Proteomes" id="UP001589828">
    <property type="component" value="Unassembled WGS sequence"/>
</dbReference>
<evidence type="ECO:0000313" key="1">
    <source>
        <dbReference type="EMBL" id="MFC0513078.1"/>
    </source>
</evidence>
<dbReference type="EMBL" id="JBHLTS010000004">
    <property type="protein sequence ID" value="MFC0513078.1"/>
    <property type="molecule type" value="Genomic_DNA"/>
</dbReference>
<evidence type="ECO:0008006" key="3">
    <source>
        <dbReference type="Google" id="ProtNLM"/>
    </source>
</evidence>
<comment type="caution">
    <text evidence="1">The sequence shown here is derived from an EMBL/GenBank/DDBJ whole genome shotgun (WGS) entry which is preliminary data.</text>
</comment>
<evidence type="ECO:0000313" key="2">
    <source>
        <dbReference type="Proteomes" id="UP001589828"/>
    </source>
</evidence>
<sequence length="123" mass="13270">MALNNFKEVQAFITGVMEENKTEGAPPPKSPHKAFWQSMSYEDFTTGNVPGVKDPATGNAISILTIGDSASSNLILALRGEGPLFNPDHGAFGRMPANNQTPFSDVQIKELADWIDKGCPEFS</sequence>
<keyword evidence="2" id="KW-1185">Reference proteome</keyword>
<gene>
    <name evidence="1" type="ORF">ACFFGT_02665</name>
</gene>
<proteinExistence type="predicted"/>
<accession>A0ABV6L034</accession>
<reference evidence="1 2" key="1">
    <citation type="submission" date="2024-09" db="EMBL/GenBank/DDBJ databases">
        <authorList>
            <person name="Sun Q."/>
            <person name="Mori K."/>
        </authorList>
    </citation>
    <scope>NUCLEOTIDE SEQUENCE [LARGE SCALE GENOMIC DNA]</scope>
    <source>
        <strain evidence="1 2">NCAIM B.02415</strain>
    </source>
</reference>
<dbReference type="RefSeq" id="WP_377020951.1">
    <property type="nucleotide sequence ID" value="NZ_JBHLTS010000004.1"/>
</dbReference>
<organism evidence="1 2">
    <name type="scientific">Mucilaginibacter angelicae</name>
    <dbReference type="NCBI Taxonomy" id="869718"/>
    <lineage>
        <taxon>Bacteria</taxon>
        <taxon>Pseudomonadati</taxon>
        <taxon>Bacteroidota</taxon>
        <taxon>Sphingobacteriia</taxon>
        <taxon>Sphingobacteriales</taxon>
        <taxon>Sphingobacteriaceae</taxon>
        <taxon>Mucilaginibacter</taxon>
    </lineage>
</organism>